<organism evidence="3 4">
    <name type="scientific">Polyrhizophydium stewartii</name>
    <dbReference type="NCBI Taxonomy" id="2732419"/>
    <lineage>
        <taxon>Eukaryota</taxon>
        <taxon>Fungi</taxon>
        <taxon>Fungi incertae sedis</taxon>
        <taxon>Chytridiomycota</taxon>
        <taxon>Chytridiomycota incertae sedis</taxon>
        <taxon>Chytridiomycetes</taxon>
        <taxon>Rhizophydiales</taxon>
        <taxon>Rhizophydiales incertae sedis</taxon>
        <taxon>Polyrhizophydium</taxon>
    </lineage>
</organism>
<keyword evidence="2" id="KW-0732">Signal</keyword>
<evidence type="ECO:0000313" key="4">
    <source>
        <dbReference type="Proteomes" id="UP001527925"/>
    </source>
</evidence>
<dbReference type="Proteomes" id="UP001527925">
    <property type="component" value="Unassembled WGS sequence"/>
</dbReference>
<protein>
    <submittedName>
        <fullName evidence="3">Uncharacterized protein</fullName>
    </submittedName>
</protein>
<sequence>MTDAPIRRWLSPRHLLGLAVVLLAQPLLAAAAGATDASDAPPEAEPVPSEAAAAAAAEAESISSYYSTGVTQSWYLPVGAPRTLEFVGRLEDANMLLVTTPNSFALLNRTDSGFRTNITLAGDETFKHVAFDYPSLVTLSGPAGEYVGGWDPRTGSSYFRTEITIQDEDADADGAYDVAFVTDENTGTNLIATLHGGRQVTGLSELGEVQWTFTAPEPSMVFFRIMVSPNGYLLMGARGDEHLLLMWLDFGSGIETRRRLVRLPAAMHASAPTRSDFVVFGDAGHWWAAWRDERGRVVMYSVHANRLKEVPDEAMEYLGNRGILGLVELGSPASLMRDFVVQYEGGVDLLVQVEHDSEDPHVRAVFLPETYGRSVVFSQVYEPDFFALARLQVDEYDQMILEFNEMDTGELIDSKVLFPAFKGIIVKGFMTYRFNNTGEKVDETKTLKERMPTWILVGMDHNGHLVSYDNTQIISTVAADDQSQAPLDAPPPSDPIDGPVAESILLDNEADGSSARDARPKFKMHMANPDGVFFSREIDPETVKSGSPETHDEL</sequence>
<evidence type="ECO:0000256" key="1">
    <source>
        <dbReference type="SAM" id="MobiDB-lite"/>
    </source>
</evidence>
<reference evidence="3 4" key="1">
    <citation type="submission" date="2023-09" db="EMBL/GenBank/DDBJ databases">
        <title>Pangenome analysis of Batrachochytrium dendrobatidis and related Chytrids.</title>
        <authorList>
            <person name="Yacoub M.N."/>
            <person name="Stajich J.E."/>
            <person name="James T.Y."/>
        </authorList>
    </citation>
    <scope>NUCLEOTIDE SEQUENCE [LARGE SCALE GENOMIC DNA]</scope>
    <source>
        <strain evidence="3 4">JEL0888</strain>
    </source>
</reference>
<evidence type="ECO:0000313" key="3">
    <source>
        <dbReference type="EMBL" id="KAL2915788.1"/>
    </source>
</evidence>
<dbReference type="SUPFAM" id="SSF101898">
    <property type="entry name" value="NHL repeat"/>
    <property type="match status" value="1"/>
</dbReference>
<proteinExistence type="predicted"/>
<comment type="caution">
    <text evidence="3">The sequence shown here is derived from an EMBL/GenBank/DDBJ whole genome shotgun (WGS) entry which is preliminary data.</text>
</comment>
<accession>A0ABR4N8C5</accession>
<name>A0ABR4N8C5_9FUNG</name>
<dbReference type="EMBL" id="JADGIZ020000021">
    <property type="protein sequence ID" value="KAL2915788.1"/>
    <property type="molecule type" value="Genomic_DNA"/>
</dbReference>
<evidence type="ECO:0000256" key="2">
    <source>
        <dbReference type="SAM" id="SignalP"/>
    </source>
</evidence>
<feature type="signal peptide" evidence="2">
    <location>
        <begin position="1"/>
        <end position="31"/>
    </location>
</feature>
<keyword evidence="4" id="KW-1185">Reference proteome</keyword>
<feature type="chain" id="PRO_5046423064" evidence="2">
    <location>
        <begin position="32"/>
        <end position="554"/>
    </location>
</feature>
<feature type="region of interest" description="Disordered" evidence="1">
    <location>
        <begin position="533"/>
        <end position="554"/>
    </location>
</feature>
<gene>
    <name evidence="3" type="ORF">HK105_204735</name>
</gene>